<accession>A0A2T1GAQ5</accession>
<evidence type="ECO:0000313" key="2">
    <source>
        <dbReference type="Proteomes" id="UP000238937"/>
    </source>
</evidence>
<dbReference type="AlphaFoldDB" id="A0A2T1GAQ5"/>
<proteinExistence type="predicted"/>
<dbReference type="Proteomes" id="UP000238937">
    <property type="component" value="Unassembled WGS sequence"/>
</dbReference>
<keyword evidence="2" id="KW-1185">Reference proteome</keyword>
<gene>
    <name evidence="1" type="ORF">C7B77_18625</name>
</gene>
<comment type="caution">
    <text evidence="1">The sequence shown here is derived from an EMBL/GenBank/DDBJ whole genome shotgun (WGS) entry which is preliminary data.</text>
</comment>
<evidence type="ECO:0000313" key="1">
    <source>
        <dbReference type="EMBL" id="PSB54271.1"/>
    </source>
</evidence>
<dbReference type="EMBL" id="PVWO01000272">
    <property type="protein sequence ID" value="PSB54271.1"/>
    <property type="molecule type" value="Genomic_DNA"/>
</dbReference>
<protein>
    <submittedName>
        <fullName evidence="1">Uncharacterized protein</fullName>
    </submittedName>
</protein>
<reference evidence="1 2" key="1">
    <citation type="submission" date="2018-03" db="EMBL/GenBank/DDBJ databases">
        <title>The ancient ancestry and fast evolution of plastids.</title>
        <authorList>
            <person name="Moore K.R."/>
            <person name="Magnabosco C."/>
            <person name="Momper L."/>
            <person name="Gold D.A."/>
            <person name="Bosak T."/>
            <person name="Fournier G.P."/>
        </authorList>
    </citation>
    <scope>NUCLEOTIDE SEQUENCE [LARGE SCALE GENOMIC DNA]</scope>
    <source>
        <strain evidence="1 2">CCALA 037</strain>
    </source>
</reference>
<name>A0A2T1GAQ5_9CYAN</name>
<organism evidence="1 2">
    <name type="scientific">Chamaesiphon polymorphus CCALA 037</name>
    <dbReference type="NCBI Taxonomy" id="2107692"/>
    <lineage>
        <taxon>Bacteria</taxon>
        <taxon>Bacillati</taxon>
        <taxon>Cyanobacteriota</taxon>
        <taxon>Cyanophyceae</taxon>
        <taxon>Gomontiellales</taxon>
        <taxon>Chamaesiphonaceae</taxon>
        <taxon>Chamaesiphon</taxon>
    </lineage>
</organism>
<sequence>MDSGYTNDITDRDCLFLELARGKCGDRELELWQFLGNLIKTKPRFLYRNLGFVVDRDRT</sequence>